<evidence type="ECO:0000259" key="11">
    <source>
        <dbReference type="Pfam" id="PF05681"/>
    </source>
</evidence>
<evidence type="ECO:0000256" key="4">
    <source>
        <dbReference type="ARBA" id="ARBA00011738"/>
    </source>
</evidence>
<dbReference type="GO" id="GO:0051539">
    <property type="term" value="F:4 iron, 4 sulfur cluster binding"/>
    <property type="evidence" value="ECO:0007669"/>
    <property type="project" value="UniProtKB-UniRule"/>
</dbReference>
<keyword evidence="8 10" id="KW-0411">Iron-sulfur</keyword>
<dbReference type="InterPro" id="IPR011167">
    <property type="entry name" value="Fe_dep_fumarate_hydratase"/>
</dbReference>
<dbReference type="InterPro" id="IPR004646">
    <property type="entry name" value="Fe-S_hydro-lyase_TtdA-typ_cat"/>
</dbReference>
<dbReference type="AlphaFoldDB" id="A0A0B8QM50"/>
<evidence type="ECO:0000256" key="7">
    <source>
        <dbReference type="ARBA" id="ARBA00023004"/>
    </source>
</evidence>
<evidence type="ECO:0000256" key="10">
    <source>
        <dbReference type="PIRNR" id="PIRNR001394"/>
    </source>
</evidence>
<accession>A0A0B8QM50</accession>
<evidence type="ECO:0000256" key="3">
    <source>
        <dbReference type="ARBA" id="ARBA00008876"/>
    </source>
</evidence>
<dbReference type="GO" id="GO:0046872">
    <property type="term" value="F:metal ion binding"/>
    <property type="evidence" value="ECO:0007669"/>
    <property type="project" value="UniProtKB-UniRule"/>
</dbReference>
<comment type="catalytic activity">
    <reaction evidence="1 10">
        <text>(S)-malate = fumarate + H2O</text>
        <dbReference type="Rhea" id="RHEA:12460"/>
        <dbReference type="ChEBI" id="CHEBI:15377"/>
        <dbReference type="ChEBI" id="CHEBI:15589"/>
        <dbReference type="ChEBI" id="CHEBI:29806"/>
        <dbReference type="EC" id="4.2.1.2"/>
    </reaction>
</comment>
<evidence type="ECO:0000256" key="6">
    <source>
        <dbReference type="ARBA" id="ARBA00022723"/>
    </source>
</evidence>
<comment type="similarity">
    <text evidence="3 10">Belongs to the class-I fumarase family.</text>
</comment>
<comment type="cofactor">
    <cofactor evidence="2 10">
        <name>[4Fe-4S] cluster</name>
        <dbReference type="ChEBI" id="CHEBI:49883"/>
    </cofactor>
</comment>
<evidence type="ECO:0000256" key="8">
    <source>
        <dbReference type="ARBA" id="ARBA00023014"/>
    </source>
</evidence>
<dbReference type="STRING" id="1481914.JCM19241_3396"/>
<dbReference type="PANTHER" id="PTHR43351:SF2">
    <property type="entry name" value="L(+)-TARTRATE DEHYDRATASE SUBUNIT BETA-RELATED"/>
    <property type="match status" value="1"/>
</dbReference>
<reference evidence="13 14" key="1">
    <citation type="submission" date="2015-01" db="EMBL/GenBank/DDBJ databases">
        <title>Vibrio sp. C94 JCM 19241 whole genome shotgun sequence.</title>
        <authorList>
            <person name="Sawabe T."/>
            <person name="Meirelles P."/>
            <person name="Feng G."/>
            <person name="Sayaka M."/>
            <person name="Hattori M."/>
            <person name="Ohkuma M."/>
        </authorList>
    </citation>
    <scope>NUCLEOTIDE SEQUENCE [LARGE SCALE GENOMIC DNA]</scope>
    <source>
        <strain evidence="14">JCM 19241</strain>
    </source>
</reference>
<keyword evidence="7 10" id="KW-0408">Iron</keyword>
<gene>
    <name evidence="13" type="ORF">JCM19241_3396</name>
</gene>
<keyword evidence="9 10" id="KW-0456">Lyase</keyword>
<keyword evidence="6 10" id="KW-0479">Metal-binding</keyword>
<evidence type="ECO:0000313" key="14">
    <source>
        <dbReference type="Proteomes" id="UP000031666"/>
    </source>
</evidence>
<dbReference type="PANTHER" id="PTHR43351">
    <property type="entry name" value="L(+)-TARTRATE DEHYDRATASE SUBUNIT BETA"/>
    <property type="match status" value="1"/>
</dbReference>
<organism evidence="13 14">
    <name type="scientific">Vibrio ishigakensis</name>
    <dbReference type="NCBI Taxonomy" id="1481914"/>
    <lineage>
        <taxon>Bacteria</taxon>
        <taxon>Pseudomonadati</taxon>
        <taxon>Pseudomonadota</taxon>
        <taxon>Gammaproteobacteria</taxon>
        <taxon>Vibrionales</taxon>
        <taxon>Vibrionaceae</taxon>
        <taxon>Vibrio</taxon>
    </lineage>
</organism>
<comment type="function">
    <text evidence="10">Catalyzes the reversible hydration of fumarate to (S)-malate.</text>
</comment>
<name>A0A0B8QM50_9VIBR</name>
<feature type="domain" description="Fe-S hydro-lyase tartrate dehydratase alpha-type catalytic" evidence="11">
    <location>
        <begin position="11"/>
        <end position="285"/>
    </location>
</feature>
<dbReference type="InterPro" id="IPR004647">
    <property type="entry name" value="Fe-S_hydro-lyase_TtdB-typ_cat"/>
</dbReference>
<dbReference type="NCBIfam" id="TIGR00722">
    <property type="entry name" value="ttdA_fumA_fumB"/>
    <property type="match status" value="1"/>
</dbReference>
<comment type="caution">
    <text evidence="13">The sequence shown here is derived from an EMBL/GenBank/DDBJ whole genome shotgun (WGS) entry which is preliminary data.</text>
</comment>
<dbReference type="EC" id="4.2.1.2" evidence="10"/>
<dbReference type="Pfam" id="PF05681">
    <property type="entry name" value="Fumerase"/>
    <property type="match status" value="1"/>
</dbReference>
<evidence type="ECO:0000256" key="5">
    <source>
        <dbReference type="ARBA" id="ARBA00022485"/>
    </source>
</evidence>
<evidence type="ECO:0000256" key="1">
    <source>
        <dbReference type="ARBA" id="ARBA00000929"/>
    </source>
</evidence>
<dbReference type="SUPFAM" id="SSF117457">
    <property type="entry name" value="FumA C-terminal domain-like"/>
    <property type="match status" value="1"/>
</dbReference>
<evidence type="ECO:0000256" key="9">
    <source>
        <dbReference type="ARBA" id="ARBA00023239"/>
    </source>
</evidence>
<dbReference type="Gene3D" id="3.20.130.10">
    <property type="entry name" value="Fe-S hydro-lyase, tartrate dehydratase beta-type, catalytic domain"/>
    <property type="match status" value="1"/>
</dbReference>
<dbReference type="PIRSF" id="PIRSF001394">
    <property type="entry name" value="Fe_dep_fumar_hy"/>
    <property type="match status" value="1"/>
</dbReference>
<reference evidence="13 14" key="2">
    <citation type="submission" date="2015-01" db="EMBL/GenBank/DDBJ databases">
        <authorList>
            <consortium name="NBRP consortium"/>
            <person name="Sawabe T."/>
            <person name="Meirelles P."/>
            <person name="Feng G."/>
            <person name="Sayaka M."/>
            <person name="Hattori M."/>
            <person name="Ohkuma M."/>
        </authorList>
    </citation>
    <scope>NUCLEOTIDE SEQUENCE [LARGE SCALE GENOMIC DNA]</scope>
    <source>
        <strain evidence="14">JCM 19241</strain>
    </source>
</reference>
<feature type="domain" description="Fe-S hydro-lyase tartrate dehydratase beta-type catalytic" evidence="12">
    <location>
        <begin position="289"/>
        <end position="454"/>
    </location>
</feature>
<dbReference type="GO" id="GO:0004333">
    <property type="term" value="F:fumarate hydratase activity"/>
    <property type="evidence" value="ECO:0007669"/>
    <property type="project" value="UniProtKB-UniRule"/>
</dbReference>
<keyword evidence="5 10" id="KW-0004">4Fe-4S</keyword>
<dbReference type="EMBL" id="BBSC01000004">
    <property type="protein sequence ID" value="GAM75484.1"/>
    <property type="molecule type" value="Genomic_DNA"/>
</dbReference>
<comment type="subunit">
    <text evidence="4 10">Homodimer.</text>
</comment>
<evidence type="ECO:0000256" key="2">
    <source>
        <dbReference type="ARBA" id="ARBA00001966"/>
    </source>
</evidence>
<dbReference type="GO" id="GO:0006091">
    <property type="term" value="P:generation of precursor metabolites and energy"/>
    <property type="evidence" value="ECO:0007669"/>
    <property type="project" value="InterPro"/>
</dbReference>
<dbReference type="Proteomes" id="UP000031666">
    <property type="component" value="Unassembled WGS sequence"/>
</dbReference>
<protein>
    <recommendedName>
        <fullName evidence="10">Fumarate hydratase class I</fullName>
        <ecNumber evidence="10">4.2.1.2</ecNumber>
    </recommendedName>
</protein>
<dbReference type="InterPro" id="IPR036660">
    <property type="entry name" value="Fe-S_hydroAse_TtdB_cat_sf"/>
</dbReference>
<dbReference type="Pfam" id="PF05683">
    <property type="entry name" value="Fumerase_C"/>
    <property type="match status" value="1"/>
</dbReference>
<sequence length="455" mass="48942">MTVIRKQDVIDSVADALQYISYYHPLDFVQALEKAYHAEQSSAAKDAIAQILINSRMSAEGHRPICQDTGIVTCFVNIGMAVQWDATDMTVQEMIDEGVRRAYTNPDNPLRASILLDPAGKRTNSKDNTPSVVHINMVPGDKVEIQIAAKGGGSENKAKMVMLNPSDDIAEWVEKTLPTMGAGWCPPGMLGIGIGGTAEKAAVLAKESLMESVDIHELKARGAETTEEKLRLEIFERANKTGIGAQGLGGLTTVLDVKIKTAPTHAASKPVCMIPNCAATRHVHFTLDGSGPADLKAPKLEDWPEISWDAGDKARRVNLDEVTQADIETWKTGETLLLSGKMLTGRDAAHKRIQQLLESGEGLPEGVDFNGKFIYYVGPVDAVGDEAVGPAGPTTSTRMDKFTDMMLSETGIAGMIGKAERGEQTVDLIKKHKSVYLMAVGGAAYLVSKAIKSAR</sequence>
<evidence type="ECO:0000313" key="13">
    <source>
        <dbReference type="EMBL" id="GAM75484.1"/>
    </source>
</evidence>
<proteinExistence type="inferred from homology"/>
<evidence type="ECO:0000259" key="12">
    <source>
        <dbReference type="Pfam" id="PF05683"/>
    </source>
</evidence>